<keyword evidence="1" id="KW-0812">Transmembrane</keyword>
<dbReference type="AlphaFoldDB" id="A0A365QU24"/>
<dbReference type="Proteomes" id="UP000252458">
    <property type="component" value="Unassembled WGS sequence"/>
</dbReference>
<sequence>MRPYHKLRGDKLDFVKGLIKGPLQVTLLLVGVAVFVLGCGTPDKLPVIGGFRSDHPIPMMILGAVLTITGIGWHIVRTMLAHSEIVHRRNAHTSKGPLLPKAADFDIRIVSHPDGAYIDEDEQKFRGTIKRAVPDGYAIWLVRRWKSAPDLYYPEGRADLRPMSGSTAEHEWEVEKVFVGGNPGGKDARIIEMWLVGPDGQIMLDAVKKANSKYASLMSHTKTPWEQKWLIAPLGRSTSDMVLGTRITLTRR</sequence>
<evidence type="ECO:0000256" key="1">
    <source>
        <dbReference type="SAM" id="Phobius"/>
    </source>
</evidence>
<evidence type="ECO:0000313" key="2">
    <source>
        <dbReference type="EMBL" id="RBB37548.1"/>
    </source>
</evidence>
<keyword evidence="3" id="KW-1185">Reference proteome</keyword>
<keyword evidence="1" id="KW-1133">Transmembrane helix</keyword>
<feature type="transmembrane region" description="Helical" evidence="1">
    <location>
        <begin position="57"/>
        <end position="76"/>
    </location>
</feature>
<protein>
    <submittedName>
        <fullName evidence="2">Uncharacterized protein</fullName>
    </submittedName>
</protein>
<dbReference type="EMBL" id="QMFZ01000018">
    <property type="protein sequence ID" value="RBB37548.1"/>
    <property type="molecule type" value="Genomic_DNA"/>
</dbReference>
<proteinExistence type="predicted"/>
<accession>A0A365QU24</accession>
<comment type="caution">
    <text evidence="2">The sequence shown here is derived from an EMBL/GenBank/DDBJ whole genome shotgun (WGS) entry which is preliminary data.</text>
</comment>
<organism evidence="2 3">
    <name type="scientific">Burkholderia reimsis</name>
    <dbReference type="NCBI Taxonomy" id="2234132"/>
    <lineage>
        <taxon>Bacteria</taxon>
        <taxon>Pseudomonadati</taxon>
        <taxon>Pseudomonadota</taxon>
        <taxon>Betaproteobacteria</taxon>
        <taxon>Burkholderiales</taxon>
        <taxon>Burkholderiaceae</taxon>
        <taxon>Burkholderia</taxon>
    </lineage>
</organism>
<reference evidence="2 3" key="1">
    <citation type="submission" date="2018-06" db="EMBL/GenBank/DDBJ databases">
        <title>Draft genome sequence of Burkholderia reimsis strain BE51 isolated from a French agricultural soil.</title>
        <authorList>
            <person name="Esmaeel Q."/>
        </authorList>
    </citation>
    <scope>NUCLEOTIDE SEQUENCE [LARGE SCALE GENOMIC DNA]</scope>
    <source>
        <strain evidence="2 3">BE51</strain>
    </source>
</reference>
<keyword evidence="1" id="KW-0472">Membrane</keyword>
<gene>
    <name evidence="2" type="ORF">DPV79_21370</name>
</gene>
<name>A0A365QU24_9BURK</name>
<feature type="transmembrane region" description="Helical" evidence="1">
    <location>
        <begin position="21"/>
        <end position="37"/>
    </location>
</feature>
<evidence type="ECO:0000313" key="3">
    <source>
        <dbReference type="Proteomes" id="UP000252458"/>
    </source>
</evidence>